<dbReference type="PANTHER" id="PTHR30483">
    <property type="entry name" value="LEUCINE-SPECIFIC-BINDING PROTEIN"/>
    <property type="match status" value="1"/>
</dbReference>
<evidence type="ECO:0000256" key="2">
    <source>
        <dbReference type="ARBA" id="ARBA00022729"/>
    </source>
</evidence>
<dbReference type="Proteomes" id="UP001589532">
    <property type="component" value="Unassembled WGS sequence"/>
</dbReference>
<accession>A0ABV5S1A4</accession>
<organism evidence="4 5">
    <name type="scientific">Nonomuraea helvata</name>
    <dbReference type="NCBI Taxonomy" id="37484"/>
    <lineage>
        <taxon>Bacteria</taxon>
        <taxon>Bacillati</taxon>
        <taxon>Actinomycetota</taxon>
        <taxon>Actinomycetes</taxon>
        <taxon>Streptosporangiales</taxon>
        <taxon>Streptosporangiaceae</taxon>
        <taxon>Nonomuraea</taxon>
    </lineage>
</organism>
<dbReference type="InterPro" id="IPR028081">
    <property type="entry name" value="Leu-bd"/>
</dbReference>
<comment type="caution">
    <text evidence="4">The sequence shown here is derived from an EMBL/GenBank/DDBJ whole genome shotgun (WGS) entry which is preliminary data.</text>
</comment>
<dbReference type="InterPro" id="IPR051010">
    <property type="entry name" value="BCAA_transport"/>
</dbReference>
<evidence type="ECO:0000313" key="4">
    <source>
        <dbReference type="EMBL" id="MFB9625456.1"/>
    </source>
</evidence>
<comment type="similarity">
    <text evidence="1">Belongs to the leucine-binding protein family.</text>
</comment>
<protein>
    <submittedName>
        <fullName evidence="4">ABC transporter substrate-binding protein</fullName>
    </submittedName>
</protein>
<evidence type="ECO:0000259" key="3">
    <source>
        <dbReference type="Pfam" id="PF13458"/>
    </source>
</evidence>
<dbReference type="RefSeq" id="WP_344987954.1">
    <property type="nucleotide sequence ID" value="NZ_BAAAXV010000002.1"/>
</dbReference>
<evidence type="ECO:0000256" key="1">
    <source>
        <dbReference type="ARBA" id="ARBA00010062"/>
    </source>
</evidence>
<keyword evidence="5" id="KW-1185">Reference proteome</keyword>
<feature type="domain" description="Leucine-binding protein" evidence="3">
    <location>
        <begin position="11"/>
        <end position="320"/>
    </location>
</feature>
<dbReference type="SUPFAM" id="SSF53822">
    <property type="entry name" value="Periplasmic binding protein-like I"/>
    <property type="match status" value="1"/>
</dbReference>
<dbReference type="Gene3D" id="3.40.50.2300">
    <property type="match status" value="2"/>
</dbReference>
<reference evidence="4 5" key="1">
    <citation type="submission" date="2024-09" db="EMBL/GenBank/DDBJ databases">
        <authorList>
            <person name="Sun Q."/>
            <person name="Mori K."/>
        </authorList>
    </citation>
    <scope>NUCLEOTIDE SEQUENCE [LARGE SCALE GENOMIC DNA]</scope>
    <source>
        <strain evidence="4 5">JCM 3143</strain>
    </source>
</reference>
<keyword evidence="2" id="KW-0732">Signal</keyword>
<dbReference type="PANTHER" id="PTHR30483:SF6">
    <property type="entry name" value="PERIPLASMIC BINDING PROTEIN OF ABC TRANSPORTER FOR NATURAL AMINO ACIDS"/>
    <property type="match status" value="1"/>
</dbReference>
<gene>
    <name evidence="4" type="ORF">ACFFSA_20410</name>
</gene>
<dbReference type="EMBL" id="JBHMBW010000016">
    <property type="protein sequence ID" value="MFB9625456.1"/>
    <property type="molecule type" value="Genomic_DNA"/>
</dbReference>
<name>A0ABV5S1A4_9ACTN</name>
<dbReference type="InterPro" id="IPR028082">
    <property type="entry name" value="Peripla_BP_I"/>
</dbReference>
<sequence>MSTPACISAPPTDTRSALTRLISGGSDVVIGPTTSSMSLELIDQVKSAGVVQISPTATDDQLTDVDDGGLYFRMVAPDSVQGDVLGGLIAADGSRRVGVLAVDDAYGSGLSGRIRRSLGNRGLTHVHAETYDVFDASYATEVGKIKAWAPDAIVVVGRGETAAIARELVRQGLGVDRHRWYFVDGNLSFYGTTGSSGLPRGTLTGVKATLAGAEVTDAFRRRLASFDPGVTDFKYAPEAYDATIVAAPAALAAGRDDPKSIARAMADVTRGGERCTDFRTCARLLASAKDINYDGASGPIDLTDKGDPAKAPIGIYQYKDDNTYISVSNEIAELLT</sequence>
<proteinExistence type="inferred from homology"/>
<evidence type="ECO:0000313" key="5">
    <source>
        <dbReference type="Proteomes" id="UP001589532"/>
    </source>
</evidence>
<dbReference type="Pfam" id="PF13458">
    <property type="entry name" value="Peripla_BP_6"/>
    <property type="match status" value="1"/>
</dbReference>